<dbReference type="InterPro" id="IPR036282">
    <property type="entry name" value="Glutathione-S-Trfase_C_sf"/>
</dbReference>
<evidence type="ECO:0000313" key="5">
    <source>
        <dbReference type="Proteomes" id="UP001230253"/>
    </source>
</evidence>
<feature type="domain" description="GST N-terminal" evidence="2">
    <location>
        <begin position="1"/>
        <end position="83"/>
    </location>
</feature>
<organism evidence="4 5">
    <name type="scientific">Rhodopseudomonas julia</name>
    <dbReference type="NCBI Taxonomy" id="200617"/>
    <lineage>
        <taxon>Bacteria</taxon>
        <taxon>Pseudomonadati</taxon>
        <taxon>Pseudomonadota</taxon>
        <taxon>Alphaproteobacteria</taxon>
        <taxon>Hyphomicrobiales</taxon>
        <taxon>Nitrobacteraceae</taxon>
        <taxon>Rhodopseudomonas</taxon>
    </lineage>
</organism>
<feature type="domain" description="GST C-terminal" evidence="3">
    <location>
        <begin position="85"/>
        <end position="206"/>
    </location>
</feature>
<evidence type="ECO:0000313" key="4">
    <source>
        <dbReference type="EMBL" id="MDQ0327466.1"/>
    </source>
</evidence>
<dbReference type="CDD" id="cd03056">
    <property type="entry name" value="GST_N_4"/>
    <property type="match status" value="1"/>
</dbReference>
<dbReference type="EC" id="2.5.1.18" evidence="4"/>
<name>A0ABU0CAB5_9BRAD</name>
<accession>A0ABU0CAB5</accession>
<keyword evidence="5" id="KW-1185">Reference proteome</keyword>
<dbReference type="Pfam" id="PF02798">
    <property type="entry name" value="GST_N"/>
    <property type="match status" value="1"/>
</dbReference>
<dbReference type="Gene3D" id="3.40.30.10">
    <property type="entry name" value="Glutaredoxin"/>
    <property type="match status" value="1"/>
</dbReference>
<dbReference type="GO" id="GO:0004364">
    <property type="term" value="F:glutathione transferase activity"/>
    <property type="evidence" value="ECO:0007669"/>
    <property type="project" value="UniProtKB-EC"/>
</dbReference>
<dbReference type="SFLD" id="SFLDS00019">
    <property type="entry name" value="Glutathione_Transferase_(cytos"/>
    <property type="match status" value="1"/>
</dbReference>
<dbReference type="SFLD" id="SFLDG00358">
    <property type="entry name" value="Main_(cytGST)"/>
    <property type="match status" value="1"/>
</dbReference>
<reference evidence="4 5" key="1">
    <citation type="submission" date="2023-07" db="EMBL/GenBank/DDBJ databases">
        <title>Genomic Encyclopedia of Type Strains, Phase IV (KMG-IV): sequencing the most valuable type-strain genomes for metagenomic binning, comparative biology and taxonomic classification.</title>
        <authorList>
            <person name="Goeker M."/>
        </authorList>
    </citation>
    <scope>NUCLEOTIDE SEQUENCE [LARGE SCALE GENOMIC DNA]</scope>
    <source>
        <strain evidence="4 5">DSM 11549</strain>
    </source>
</reference>
<dbReference type="InterPro" id="IPR040079">
    <property type="entry name" value="Glutathione_S-Trfase"/>
</dbReference>
<dbReference type="InterPro" id="IPR036249">
    <property type="entry name" value="Thioredoxin-like_sf"/>
</dbReference>
<keyword evidence="4" id="KW-0808">Transferase</keyword>
<comment type="caution">
    <text evidence="4">The sequence shown here is derived from an EMBL/GenBank/DDBJ whole genome shotgun (WGS) entry which is preliminary data.</text>
</comment>
<dbReference type="InterPro" id="IPR004046">
    <property type="entry name" value="GST_C"/>
</dbReference>
<proteinExistence type="inferred from homology"/>
<dbReference type="PROSITE" id="PS50405">
    <property type="entry name" value="GST_CTER"/>
    <property type="match status" value="1"/>
</dbReference>
<dbReference type="EMBL" id="JAUSUK010000002">
    <property type="protein sequence ID" value="MDQ0327466.1"/>
    <property type="molecule type" value="Genomic_DNA"/>
</dbReference>
<dbReference type="SUPFAM" id="SSF47616">
    <property type="entry name" value="GST C-terminal domain-like"/>
    <property type="match status" value="1"/>
</dbReference>
<dbReference type="PANTHER" id="PTHR44051">
    <property type="entry name" value="GLUTATHIONE S-TRANSFERASE-RELATED"/>
    <property type="match status" value="1"/>
</dbReference>
<evidence type="ECO:0000259" key="3">
    <source>
        <dbReference type="PROSITE" id="PS50405"/>
    </source>
</evidence>
<dbReference type="Pfam" id="PF00043">
    <property type="entry name" value="GST_C"/>
    <property type="match status" value="1"/>
</dbReference>
<dbReference type="Proteomes" id="UP001230253">
    <property type="component" value="Unassembled WGS sequence"/>
</dbReference>
<sequence>MMATLYSMQDSGNSYKVRLLFAHLGLPFRIVDIDTTSGATRKDDFLEINPIGKAPVVVLDDGRALAESGAILLHFAEGSRFLPDDGYERAKCYEWMFFEQYSHEPTIAVRRALHVYEARRAQATPERLRELLEKGNEALRVMEKRLAKHDWLAGHAFSVADIALYAYTHDAEEKGGFDLDPFPGIRRWLERVAAARGHVTIDWRPA</sequence>
<dbReference type="PROSITE" id="PS50404">
    <property type="entry name" value="GST_NTER"/>
    <property type="match status" value="1"/>
</dbReference>
<dbReference type="SFLD" id="SFLDG01151">
    <property type="entry name" value="Main.2:_Nu-like"/>
    <property type="match status" value="1"/>
</dbReference>
<dbReference type="PANTHER" id="PTHR44051:SF2">
    <property type="entry name" value="HYPOTHETICAL GLUTATHIONE S-TRANSFERASE LIKE PROTEIN"/>
    <property type="match status" value="1"/>
</dbReference>
<dbReference type="InterPro" id="IPR010987">
    <property type="entry name" value="Glutathione-S-Trfase_C-like"/>
</dbReference>
<evidence type="ECO:0000256" key="1">
    <source>
        <dbReference type="RuleBase" id="RU003494"/>
    </source>
</evidence>
<protein>
    <submittedName>
        <fullName evidence="4">Glutathione S-transferase</fullName>
        <ecNumber evidence="4">2.5.1.18</ecNumber>
    </submittedName>
</protein>
<evidence type="ECO:0000259" key="2">
    <source>
        <dbReference type="PROSITE" id="PS50404"/>
    </source>
</evidence>
<dbReference type="Gene3D" id="1.20.1050.10">
    <property type="match status" value="1"/>
</dbReference>
<dbReference type="InterPro" id="IPR004045">
    <property type="entry name" value="Glutathione_S-Trfase_N"/>
</dbReference>
<dbReference type="SUPFAM" id="SSF52833">
    <property type="entry name" value="Thioredoxin-like"/>
    <property type="match status" value="1"/>
</dbReference>
<comment type="similarity">
    <text evidence="1">Belongs to the GST superfamily.</text>
</comment>
<gene>
    <name evidence="4" type="ORF">J2R99_003335</name>
</gene>